<proteinExistence type="predicted"/>
<accession>K1R4M5</accession>
<dbReference type="AlphaFoldDB" id="K1R4M5"/>
<dbReference type="HOGENOM" id="CLU_2514837_0_0_1"/>
<reference evidence="1" key="1">
    <citation type="journal article" date="2012" name="Nature">
        <title>The oyster genome reveals stress adaptation and complexity of shell formation.</title>
        <authorList>
            <person name="Zhang G."/>
            <person name="Fang X."/>
            <person name="Guo X."/>
            <person name="Li L."/>
            <person name="Luo R."/>
            <person name="Xu F."/>
            <person name="Yang P."/>
            <person name="Zhang L."/>
            <person name="Wang X."/>
            <person name="Qi H."/>
            <person name="Xiong Z."/>
            <person name="Que H."/>
            <person name="Xie Y."/>
            <person name="Holland P.W."/>
            <person name="Paps J."/>
            <person name="Zhu Y."/>
            <person name="Wu F."/>
            <person name="Chen Y."/>
            <person name="Wang J."/>
            <person name="Peng C."/>
            <person name="Meng J."/>
            <person name="Yang L."/>
            <person name="Liu J."/>
            <person name="Wen B."/>
            <person name="Zhang N."/>
            <person name="Huang Z."/>
            <person name="Zhu Q."/>
            <person name="Feng Y."/>
            <person name="Mount A."/>
            <person name="Hedgecock D."/>
            <person name="Xu Z."/>
            <person name="Liu Y."/>
            <person name="Domazet-Loso T."/>
            <person name="Du Y."/>
            <person name="Sun X."/>
            <person name="Zhang S."/>
            <person name="Liu B."/>
            <person name="Cheng P."/>
            <person name="Jiang X."/>
            <person name="Li J."/>
            <person name="Fan D."/>
            <person name="Wang W."/>
            <person name="Fu W."/>
            <person name="Wang T."/>
            <person name="Wang B."/>
            <person name="Zhang J."/>
            <person name="Peng Z."/>
            <person name="Li Y."/>
            <person name="Li N."/>
            <person name="Wang J."/>
            <person name="Chen M."/>
            <person name="He Y."/>
            <person name="Tan F."/>
            <person name="Song X."/>
            <person name="Zheng Q."/>
            <person name="Huang R."/>
            <person name="Yang H."/>
            <person name="Du X."/>
            <person name="Chen L."/>
            <person name="Yang M."/>
            <person name="Gaffney P.M."/>
            <person name="Wang S."/>
            <person name="Luo L."/>
            <person name="She Z."/>
            <person name="Ming Y."/>
            <person name="Huang W."/>
            <person name="Zhang S."/>
            <person name="Huang B."/>
            <person name="Zhang Y."/>
            <person name="Qu T."/>
            <person name="Ni P."/>
            <person name="Miao G."/>
            <person name="Wang J."/>
            <person name="Wang Q."/>
            <person name="Steinberg C.E."/>
            <person name="Wang H."/>
            <person name="Li N."/>
            <person name="Qian L."/>
            <person name="Zhang G."/>
            <person name="Li Y."/>
            <person name="Yang H."/>
            <person name="Liu X."/>
            <person name="Wang J."/>
            <person name="Yin Y."/>
            <person name="Wang J."/>
        </authorList>
    </citation>
    <scope>NUCLEOTIDE SEQUENCE [LARGE SCALE GENOMIC DNA]</scope>
    <source>
        <strain evidence="1">05x7-T-G4-1.051#20</strain>
    </source>
</reference>
<dbReference type="EMBL" id="JH816022">
    <property type="protein sequence ID" value="EKC40718.1"/>
    <property type="molecule type" value="Genomic_DNA"/>
</dbReference>
<organism evidence="1">
    <name type="scientific">Magallana gigas</name>
    <name type="common">Pacific oyster</name>
    <name type="synonym">Crassostrea gigas</name>
    <dbReference type="NCBI Taxonomy" id="29159"/>
    <lineage>
        <taxon>Eukaryota</taxon>
        <taxon>Metazoa</taxon>
        <taxon>Spiralia</taxon>
        <taxon>Lophotrochozoa</taxon>
        <taxon>Mollusca</taxon>
        <taxon>Bivalvia</taxon>
        <taxon>Autobranchia</taxon>
        <taxon>Pteriomorphia</taxon>
        <taxon>Ostreida</taxon>
        <taxon>Ostreoidea</taxon>
        <taxon>Ostreidae</taxon>
        <taxon>Magallana</taxon>
    </lineage>
</organism>
<evidence type="ECO:0000313" key="1">
    <source>
        <dbReference type="EMBL" id="EKC40718.1"/>
    </source>
</evidence>
<sequence length="85" mass="9433">MRLFTPGTESSLQFYFLLNLLGVLNVFGASGHSWYVVSISFRFPPLAAVVMHQSAGRRGPYNQSPATVGRRSLLRQLMAISVFTL</sequence>
<protein>
    <submittedName>
        <fullName evidence="1">Uncharacterized protein</fullName>
    </submittedName>
</protein>
<dbReference type="InParanoid" id="K1R4M5"/>
<gene>
    <name evidence="1" type="ORF">CGI_10020598</name>
</gene>
<name>K1R4M5_MAGGI</name>